<dbReference type="EMBL" id="JARKIB010000180">
    <property type="protein sequence ID" value="KAJ7727350.1"/>
    <property type="molecule type" value="Genomic_DNA"/>
</dbReference>
<dbReference type="Gene3D" id="3.80.10.10">
    <property type="entry name" value="Ribonuclease Inhibitor"/>
    <property type="match status" value="1"/>
</dbReference>
<comment type="caution">
    <text evidence="2">The sequence shown here is derived from an EMBL/GenBank/DDBJ whole genome shotgun (WGS) entry which is preliminary data.</text>
</comment>
<name>A0AAD7HSG5_9AGAR</name>
<protein>
    <recommendedName>
        <fullName evidence="4">F-box domain-containing protein</fullName>
    </recommendedName>
</protein>
<proteinExistence type="predicted"/>
<dbReference type="Proteomes" id="UP001215598">
    <property type="component" value="Unassembled WGS sequence"/>
</dbReference>
<reference evidence="2" key="1">
    <citation type="submission" date="2023-03" db="EMBL/GenBank/DDBJ databases">
        <title>Massive genome expansion in bonnet fungi (Mycena s.s.) driven by repeated elements and novel gene families across ecological guilds.</title>
        <authorList>
            <consortium name="Lawrence Berkeley National Laboratory"/>
            <person name="Harder C.B."/>
            <person name="Miyauchi S."/>
            <person name="Viragh M."/>
            <person name="Kuo A."/>
            <person name="Thoen E."/>
            <person name="Andreopoulos B."/>
            <person name="Lu D."/>
            <person name="Skrede I."/>
            <person name="Drula E."/>
            <person name="Henrissat B."/>
            <person name="Morin E."/>
            <person name="Kohler A."/>
            <person name="Barry K."/>
            <person name="LaButti K."/>
            <person name="Morin E."/>
            <person name="Salamov A."/>
            <person name="Lipzen A."/>
            <person name="Mereny Z."/>
            <person name="Hegedus B."/>
            <person name="Baldrian P."/>
            <person name="Stursova M."/>
            <person name="Weitz H."/>
            <person name="Taylor A."/>
            <person name="Grigoriev I.V."/>
            <person name="Nagy L.G."/>
            <person name="Martin F."/>
            <person name="Kauserud H."/>
        </authorList>
    </citation>
    <scope>NUCLEOTIDE SEQUENCE</scope>
    <source>
        <strain evidence="2">CBHHK182m</strain>
    </source>
</reference>
<evidence type="ECO:0000313" key="2">
    <source>
        <dbReference type="EMBL" id="KAJ7727350.1"/>
    </source>
</evidence>
<dbReference type="Gene3D" id="1.20.1280.50">
    <property type="match status" value="1"/>
</dbReference>
<evidence type="ECO:0000313" key="3">
    <source>
        <dbReference type="Proteomes" id="UP001215598"/>
    </source>
</evidence>
<evidence type="ECO:0008006" key="4">
    <source>
        <dbReference type="Google" id="ProtNLM"/>
    </source>
</evidence>
<dbReference type="SUPFAM" id="SSF52047">
    <property type="entry name" value="RNI-like"/>
    <property type="match status" value="1"/>
</dbReference>
<gene>
    <name evidence="2" type="ORF">B0H16DRAFT_1894453</name>
</gene>
<dbReference type="InterPro" id="IPR032675">
    <property type="entry name" value="LRR_dom_sf"/>
</dbReference>
<accession>A0AAD7HSG5</accession>
<organism evidence="2 3">
    <name type="scientific">Mycena metata</name>
    <dbReference type="NCBI Taxonomy" id="1033252"/>
    <lineage>
        <taxon>Eukaryota</taxon>
        <taxon>Fungi</taxon>
        <taxon>Dikarya</taxon>
        <taxon>Basidiomycota</taxon>
        <taxon>Agaricomycotina</taxon>
        <taxon>Agaricomycetes</taxon>
        <taxon>Agaricomycetidae</taxon>
        <taxon>Agaricales</taxon>
        <taxon>Marasmiineae</taxon>
        <taxon>Mycenaceae</taxon>
        <taxon>Mycena</taxon>
    </lineage>
</organism>
<dbReference type="AlphaFoldDB" id="A0AAD7HSG5"/>
<keyword evidence="3" id="KW-1185">Reference proteome</keyword>
<feature type="coiled-coil region" evidence="1">
    <location>
        <begin position="27"/>
        <end position="54"/>
    </location>
</feature>
<keyword evidence="1" id="KW-0175">Coiled coil</keyword>
<evidence type="ECO:0000256" key="1">
    <source>
        <dbReference type="SAM" id="Coils"/>
    </source>
</evidence>
<sequence>MSTIRAALAEQTAKTKGRSDADIRKLAAESELRLASLESKIAELIEQRERERITAVILRHLVAPIRSLPVELLAEIFLLTIHHKESDFLGTLGDEESDFLNKPWHFRDAYRVSHVCSEWLQITLSTPQLWTGHVRVVHRDTGADADGLRAWLARSEPLHVPVVLTGVWDVEAVRLPPVLEELLRVAPRWGFLCIDSFLPPLLYQRLADCTLDSLEEVVLRTIDTDGLMTAPHLSFLGNSPRLRKLNVFADPSLALPWAQLTELTLAYGDSASVSLNIVAQYTNLATLTLDGDDVLDDTGTQVTLPSLRVLNCTFHSGREAQLSSLNFLSAPMLETCRISLEFRGNSRSWAGAAFMAFLRSPNVTHLRLASCPLTSHDLIAALAHAPSLTHLWLQSCERLDDTFLLALHSHADTTTPPLVPLLHDFRLQDMSELLTEPPVVGMLASRWRAGSATARWSRVVLSHDHRHATKDFWDAIEELQRQGLPVEIPEIPHAHYRLLDSFEVESIIQKMKAMETLISQ</sequence>